<accession>A0A166F8I7</accession>
<evidence type="ECO:0000313" key="1">
    <source>
        <dbReference type="EMBL" id="KZT40391.1"/>
    </source>
</evidence>
<dbReference type="AlphaFoldDB" id="A0A166F8I7"/>
<dbReference type="EMBL" id="KV428033">
    <property type="protein sequence ID" value="KZT40391.1"/>
    <property type="molecule type" value="Genomic_DNA"/>
</dbReference>
<protein>
    <submittedName>
        <fullName evidence="1">Uncharacterized protein</fullName>
    </submittedName>
</protein>
<dbReference type="Proteomes" id="UP000076798">
    <property type="component" value="Unassembled WGS sequence"/>
</dbReference>
<gene>
    <name evidence="1" type="ORF">SISSUDRAFT_1060318</name>
</gene>
<dbReference type="OrthoDB" id="3066632at2759"/>
<sequence>MSVLSAEAAADIASYLEAHALPDGGGYIVVEQAIGHKIPFRFENGKLLIEGVLDVDDRFVSGDVNIWFPIFGWRTVFHFSGKVPDDVGVWFDIDLFAIKGRITFKYQYVLGVKFFTMILAIRILNTWDINGTIPLFPVPFFSSPIAGTGPVNAPSAAAGTYINNQWLEQLHLFSKLALEKGAVLPEAATAA</sequence>
<reference evidence="1 2" key="1">
    <citation type="journal article" date="2016" name="Mol. Biol. Evol.">
        <title>Comparative Genomics of Early-Diverging Mushroom-Forming Fungi Provides Insights into the Origins of Lignocellulose Decay Capabilities.</title>
        <authorList>
            <person name="Nagy L.G."/>
            <person name="Riley R."/>
            <person name="Tritt A."/>
            <person name="Adam C."/>
            <person name="Daum C."/>
            <person name="Floudas D."/>
            <person name="Sun H."/>
            <person name="Yadav J.S."/>
            <person name="Pangilinan J."/>
            <person name="Larsson K.H."/>
            <person name="Matsuura K."/>
            <person name="Barry K."/>
            <person name="Labutti K."/>
            <person name="Kuo R."/>
            <person name="Ohm R.A."/>
            <person name="Bhattacharya S.S."/>
            <person name="Shirouzu T."/>
            <person name="Yoshinaga Y."/>
            <person name="Martin F.M."/>
            <person name="Grigoriev I.V."/>
            <person name="Hibbett D.S."/>
        </authorList>
    </citation>
    <scope>NUCLEOTIDE SEQUENCE [LARGE SCALE GENOMIC DNA]</scope>
    <source>
        <strain evidence="1 2">HHB10207 ss-3</strain>
    </source>
</reference>
<name>A0A166F8I7_9AGAM</name>
<keyword evidence="2" id="KW-1185">Reference proteome</keyword>
<evidence type="ECO:0000313" key="2">
    <source>
        <dbReference type="Proteomes" id="UP000076798"/>
    </source>
</evidence>
<proteinExistence type="predicted"/>
<organism evidence="1 2">
    <name type="scientific">Sistotremastrum suecicum HHB10207 ss-3</name>
    <dbReference type="NCBI Taxonomy" id="1314776"/>
    <lineage>
        <taxon>Eukaryota</taxon>
        <taxon>Fungi</taxon>
        <taxon>Dikarya</taxon>
        <taxon>Basidiomycota</taxon>
        <taxon>Agaricomycotina</taxon>
        <taxon>Agaricomycetes</taxon>
        <taxon>Sistotremastrales</taxon>
        <taxon>Sistotremastraceae</taxon>
        <taxon>Sistotremastrum</taxon>
    </lineage>
</organism>